<proteinExistence type="inferred from homology"/>
<dbReference type="PROSITE" id="PS00759">
    <property type="entry name" value="ARGE_DAPE_CPG2_2"/>
    <property type="match status" value="1"/>
</dbReference>
<feature type="binding site" evidence="9">
    <location>
        <position position="200"/>
    </location>
    <ligand>
        <name>Zn(2+)</name>
        <dbReference type="ChEBI" id="CHEBI:29105"/>
        <label>1</label>
    </ligand>
</feature>
<dbReference type="InterPro" id="IPR011650">
    <property type="entry name" value="Peptidase_M20_dimer"/>
</dbReference>
<evidence type="ECO:0000256" key="8">
    <source>
        <dbReference type="PIRSR" id="PIRSR037215-1"/>
    </source>
</evidence>
<keyword evidence="4 11" id="KW-0378">Hydrolase</keyword>
<dbReference type="EMBL" id="AP017470">
    <property type="protein sequence ID" value="BBB33463.1"/>
    <property type="molecule type" value="Genomic_DNA"/>
</dbReference>
<evidence type="ECO:0000313" key="11">
    <source>
        <dbReference type="EMBL" id="BBB33463.1"/>
    </source>
</evidence>
<comment type="similarity">
    <text evidence="1">Belongs to the peptidase M20B family.</text>
</comment>
<evidence type="ECO:0000256" key="9">
    <source>
        <dbReference type="PIRSR" id="PIRSR037215-2"/>
    </source>
</evidence>
<evidence type="ECO:0000313" key="12">
    <source>
        <dbReference type="Proteomes" id="UP000595564"/>
    </source>
</evidence>
<feature type="binding site" evidence="9">
    <location>
        <position position="382"/>
    </location>
    <ligand>
        <name>Zn(2+)</name>
        <dbReference type="ChEBI" id="CHEBI:29105"/>
        <label>2</label>
    </ligand>
</feature>
<dbReference type="GO" id="GO:0006518">
    <property type="term" value="P:peptide metabolic process"/>
    <property type="evidence" value="ECO:0007669"/>
    <property type="project" value="InterPro"/>
</dbReference>
<keyword evidence="12" id="KW-1185">Reference proteome</keyword>
<dbReference type="NCBIfam" id="NF003976">
    <property type="entry name" value="PRK05469.1"/>
    <property type="match status" value="1"/>
</dbReference>
<keyword evidence="6" id="KW-0482">Metalloprotease</keyword>
<dbReference type="Pfam" id="PF07687">
    <property type="entry name" value="M20_dimer"/>
    <property type="match status" value="1"/>
</dbReference>
<dbReference type="GO" id="GO:0006508">
    <property type="term" value="P:proteolysis"/>
    <property type="evidence" value="ECO:0007669"/>
    <property type="project" value="UniProtKB-UniRule"/>
</dbReference>
<dbReference type="Proteomes" id="UP000595564">
    <property type="component" value="Chromosome"/>
</dbReference>
<sequence length="413" mass="46400">MIDRERLVERFLNYVKVKTTSDEESNTFPSTPEQIEFAKKLVEELKALGVKDVELDKAGYVYATIPSNVDWDVPPIGFIAHMDTSPAESGENVNPIIHKNYQGGNIELPNGGIVLTPEENPILNKLIGDDIITTDGTTLLGADDKAGIAEIMTAVEYMMKHPEFKHGEIKIAFTPDEEIGKGVDYFDVKKFGAKFAYTMDGGPLGELEDENFNADKAEIIFKGINVHPGYAKGKLVNSIRMASLFVTLMNENTLPETTEKREGYYHTTIINGMENETRLQIIIRSFDMDELKALEDDLFKIKEKVLEKFPKGEIDLKIVEQYRNMKYILDEHPEVLNIALKAFEKLGIEPERKPIRGGTDGSRLTFMGVPTPNIFAGGINFHSKKEFTSVNTMEKATEVILTIANLWAEENKK</sequence>
<feature type="binding site" evidence="9">
    <location>
        <position position="178"/>
    </location>
    <ligand>
        <name>Zn(2+)</name>
        <dbReference type="ChEBI" id="CHEBI:29105"/>
        <label>2</label>
    </ligand>
</feature>
<dbReference type="RefSeq" id="WP_201327773.1">
    <property type="nucleotide sequence ID" value="NZ_AP017470.1"/>
</dbReference>
<keyword evidence="2" id="KW-0645">Protease</keyword>
<evidence type="ECO:0000256" key="3">
    <source>
        <dbReference type="ARBA" id="ARBA00022723"/>
    </source>
</evidence>
<reference evidence="11 12" key="1">
    <citation type="journal article" date="2012" name="Extremophiles">
        <title>Thermotomaculum hydrothermale gen. nov., sp. nov., a novel heterotrophic thermophile within the phylum Acidobacteria from a deep-sea hydrothermal vent chimney in the Southern Okinawa Trough.</title>
        <authorList>
            <person name="Izumi H."/>
            <person name="Nunoura T."/>
            <person name="Miyazaki M."/>
            <person name="Mino S."/>
            <person name="Toki T."/>
            <person name="Takai K."/>
            <person name="Sako Y."/>
            <person name="Sawabe T."/>
            <person name="Nakagawa S."/>
        </authorList>
    </citation>
    <scope>NUCLEOTIDE SEQUENCE [LARGE SCALE GENOMIC DNA]</scope>
    <source>
        <strain evidence="11 12">AC55</strain>
    </source>
</reference>
<dbReference type="InterPro" id="IPR001261">
    <property type="entry name" value="ArgE/DapE_CS"/>
</dbReference>
<dbReference type="PANTHER" id="PTHR42994">
    <property type="entry name" value="PEPTIDASE T"/>
    <property type="match status" value="1"/>
</dbReference>
<evidence type="ECO:0000256" key="1">
    <source>
        <dbReference type="ARBA" id="ARBA00009692"/>
    </source>
</evidence>
<dbReference type="Gene3D" id="3.40.630.10">
    <property type="entry name" value="Zn peptidases"/>
    <property type="match status" value="1"/>
</dbReference>
<dbReference type="Pfam" id="PF01546">
    <property type="entry name" value="Peptidase_M20"/>
    <property type="match status" value="1"/>
</dbReference>
<feature type="binding site" evidence="9">
    <location>
        <position position="143"/>
    </location>
    <ligand>
        <name>Zn(2+)</name>
        <dbReference type="ChEBI" id="CHEBI:29105"/>
        <label>1</label>
    </ligand>
</feature>
<evidence type="ECO:0000256" key="6">
    <source>
        <dbReference type="ARBA" id="ARBA00023049"/>
    </source>
</evidence>
<dbReference type="PIRSF" id="PIRSF037215">
    <property type="entry name" value="Peptidase_M20B"/>
    <property type="match status" value="1"/>
</dbReference>
<feature type="domain" description="Peptidase M20 dimerisation" evidence="10">
    <location>
        <begin position="210"/>
        <end position="306"/>
    </location>
</feature>
<gene>
    <name evidence="11" type="primary">pepT</name>
    <name evidence="11" type="ORF">TTHT_2022</name>
</gene>
<evidence type="ECO:0000259" key="10">
    <source>
        <dbReference type="Pfam" id="PF07687"/>
    </source>
</evidence>
<dbReference type="PROSITE" id="PS00758">
    <property type="entry name" value="ARGE_DAPE_CPG2_1"/>
    <property type="match status" value="1"/>
</dbReference>
<evidence type="ECO:0000256" key="7">
    <source>
        <dbReference type="NCBIfam" id="TIGR01882"/>
    </source>
</evidence>
<dbReference type="NCBIfam" id="NF009920">
    <property type="entry name" value="PRK13381.1"/>
    <property type="match status" value="1"/>
</dbReference>
<dbReference type="PANTHER" id="PTHR42994:SF1">
    <property type="entry name" value="PEPTIDASE T"/>
    <property type="match status" value="1"/>
</dbReference>
<dbReference type="GO" id="GO:0008237">
    <property type="term" value="F:metallopeptidase activity"/>
    <property type="evidence" value="ECO:0007669"/>
    <property type="project" value="UniProtKB-KW"/>
</dbReference>
<dbReference type="InterPro" id="IPR002933">
    <property type="entry name" value="Peptidase_M20"/>
</dbReference>
<feature type="active site" evidence="8">
    <location>
        <position position="83"/>
    </location>
</feature>
<evidence type="ECO:0000256" key="5">
    <source>
        <dbReference type="ARBA" id="ARBA00022833"/>
    </source>
</evidence>
<evidence type="ECO:0000256" key="2">
    <source>
        <dbReference type="ARBA" id="ARBA00022670"/>
    </source>
</evidence>
<dbReference type="SUPFAM" id="SSF55031">
    <property type="entry name" value="Bacterial exopeptidase dimerisation domain"/>
    <property type="match status" value="1"/>
</dbReference>
<dbReference type="CDD" id="cd03892">
    <property type="entry name" value="M20_peptT"/>
    <property type="match status" value="1"/>
</dbReference>
<comment type="cofactor">
    <cofactor evidence="9">
        <name>Zn(2+)</name>
        <dbReference type="ChEBI" id="CHEBI:29105"/>
    </cofactor>
    <text evidence="9">Binds 2 Zn(2+) ions per subunit.</text>
</comment>
<dbReference type="GO" id="GO:0005829">
    <property type="term" value="C:cytosol"/>
    <property type="evidence" value="ECO:0007669"/>
    <property type="project" value="TreeGrafter"/>
</dbReference>
<dbReference type="InterPro" id="IPR010161">
    <property type="entry name" value="Peptidase_M20B"/>
</dbReference>
<dbReference type="InterPro" id="IPR036264">
    <property type="entry name" value="Bact_exopeptidase_dim_dom"/>
</dbReference>
<accession>A0A7R6Q0S0</accession>
<evidence type="ECO:0000256" key="4">
    <source>
        <dbReference type="ARBA" id="ARBA00022801"/>
    </source>
</evidence>
<protein>
    <recommendedName>
        <fullName evidence="7">Peptidase T</fullName>
        <ecNumber evidence="7">3.4.11.4</ecNumber>
    </recommendedName>
</protein>
<keyword evidence="5 9" id="KW-0862">Zinc</keyword>
<organism evidence="11 12">
    <name type="scientific">Thermotomaculum hydrothermale</name>
    <dbReference type="NCBI Taxonomy" id="981385"/>
    <lineage>
        <taxon>Bacteria</taxon>
        <taxon>Pseudomonadati</taxon>
        <taxon>Acidobacteriota</taxon>
        <taxon>Holophagae</taxon>
        <taxon>Thermotomaculales</taxon>
        <taxon>Thermotomaculaceae</taxon>
        <taxon>Thermotomaculum</taxon>
    </lineage>
</organism>
<name>A0A7R6Q0S0_9BACT</name>
<dbReference type="KEGG" id="thyd:TTHT_2022"/>
<dbReference type="EC" id="3.4.11.4" evidence="7"/>
<dbReference type="Gene3D" id="3.30.70.360">
    <property type="match status" value="1"/>
</dbReference>
<dbReference type="GO" id="GO:0045148">
    <property type="term" value="F:tripeptide aminopeptidase activity"/>
    <property type="evidence" value="ECO:0007669"/>
    <property type="project" value="UniProtKB-UniRule"/>
</dbReference>
<feature type="binding site" evidence="9">
    <location>
        <position position="81"/>
    </location>
    <ligand>
        <name>Zn(2+)</name>
        <dbReference type="ChEBI" id="CHEBI:29105"/>
        <label>1</label>
    </ligand>
</feature>
<dbReference type="NCBIfam" id="TIGR01882">
    <property type="entry name" value="peptidase-T"/>
    <property type="match status" value="1"/>
</dbReference>
<keyword evidence="3 9" id="KW-0479">Metal-binding</keyword>
<dbReference type="AlphaFoldDB" id="A0A7R6Q0S0"/>
<dbReference type="GO" id="GO:0008270">
    <property type="term" value="F:zinc ion binding"/>
    <property type="evidence" value="ECO:0007669"/>
    <property type="project" value="InterPro"/>
</dbReference>
<feature type="active site" description="Proton acceptor" evidence="8">
    <location>
        <position position="177"/>
    </location>
</feature>
<dbReference type="SUPFAM" id="SSF53187">
    <property type="entry name" value="Zn-dependent exopeptidases"/>
    <property type="match status" value="1"/>
</dbReference>
<feature type="binding site" evidence="9">
    <location>
        <position position="143"/>
    </location>
    <ligand>
        <name>Zn(2+)</name>
        <dbReference type="ChEBI" id="CHEBI:29105"/>
        <label>2</label>
    </ligand>
</feature>
<keyword evidence="11" id="KW-0031">Aminopeptidase</keyword>